<dbReference type="Pfam" id="PF25601">
    <property type="entry name" value="AAA_lid_14"/>
    <property type="match status" value="1"/>
</dbReference>
<gene>
    <name evidence="7" type="ORF">NKI27_17780</name>
</gene>
<organism evidence="7 8">
    <name type="scientific">Alkalimarinus alittae</name>
    <dbReference type="NCBI Taxonomy" id="2961619"/>
    <lineage>
        <taxon>Bacteria</taxon>
        <taxon>Pseudomonadati</taxon>
        <taxon>Pseudomonadota</taxon>
        <taxon>Gammaproteobacteria</taxon>
        <taxon>Alteromonadales</taxon>
        <taxon>Alteromonadaceae</taxon>
        <taxon>Alkalimarinus</taxon>
    </lineage>
</organism>
<dbReference type="Pfam" id="PF00158">
    <property type="entry name" value="Sigma54_activat"/>
    <property type="match status" value="1"/>
</dbReference>
<feature type="domain" description="Sigma-54 factor interaction" evidence="5">
    <location>
        <begin position="143"/>
        <end position="372"/>
    </location>
</feature>
<dbReference type="Gene3D" id="1.10.8.60">
    <property type="match status" value="1"/>
</dbReference>
<dbReference type="Gene3D" id="3.40.50.300">
    <property type="entry name" value="P-loop containing nucleotide triphosphate hydrolases"/>
    <property type="match status" value="1"/>
</dbReference>
<feature type="modified residue" description="4-aspartylphosphate" evidence="4">
    <location>
        <position position="52"/>
    </location>
</feature>
<dbReference type="CDD" id="cd00009">
    <property type="entry name" value="AAA"/>
    <property type="match status" value="1"/>
</dbReference>
<evidence type="ECO:0000259" key="5">
    <source>
        <dbReference type="PROSITE" id="PS50045"/>
    </source>
</evidence>
<dbReference type="RefSeq" id="WP_265047357.1">
    <property type="nucleotide sequence ID" value="NZ_CP100390.1"/>
</dbReference>
<dbReference type="EMBL" id="CP100390">
    <property type="protein sequence ID" value="UZE95874.1"/>
    <property type="molecule type" value="Genomic_DNA"/>
</dbReference>
<dbReference type="InterPro" id="IPR058031">
    <property type="entry name" value="AAA_lid_NorR"/>
</dbReference>
<dbReference type="InterPro" id="IPR003593">
    <property type="entry name" value="AAA+_ATPase"/>
</dbReference>
<evidence type="ECO:0000256" key="4">
    <source>
        <dbReference type="PROSITE-ProRule" id="PRU00169"/>
    </source>
</evidence>
<dbReference type="CDD" id="cd00156">
    <property type="entry name" value="REC"/>
    <property type="match status" value="1"/>
</dbReference>
<dbReference type="InterPro" id="IPR025943">
    <property type="entry name" value="Sigma_54_int_dom_ATP-bd_2"/>
</dbReference>
<keyword evidence="2" id="KW-0067">ATP-binding</keyword>
<dbReference type="SMART" id="SM00382">
    <property type="entry name" value="AAA"/>
    <property type="match status" value="1"/>
</dbReference>
<dbReference type="PANTHER" id="PTHR32071:SF117">
    <property type="entry name" value="PTS-DEPENDENT DIHYDROXYACETONE KINASE OPERON REGULATORY PROTEIN-RELATED"/>
    <property type="match status" value="1"/>
</dbReference>
<dbReference type="PANTHER" id="PTHR32071">
    <property type="entry name" value="TRANSCRIPTIONAL REGULATORY PROTEIN"/>
    <property type="match status" value="1"/>
</dbReference>
<evidence type="ECO:0000256" key="2">
    <source>
        <dbReference type="ARBA" id="ARBA00022840"/>
    </source>
</evidence>
<keyword evidence="8" id="KW-1185">Reference proteome</keyword>
<name>A0ABY6N1D7_9ALTE</name>
<reference evidence="7" key="1">
    <citation type="submission" date="2022-06" db="EMBL/GenBank/DDBJ databases">
        <title>Alkalimarinus sp. nov., isolated from gut of a Alitta virens.</title>
        <authorList>
            <person name="Yang A.I."/>
            <person name="Shin N.-R."/>
        </authorList>
    </citation>
    <scope>NUCLEOTIDE SEQUENCE</scope>
    <source>
        <strain evidence="7">A2M4</strain>
    </source>
</reference>
<dbReference type="SMART" id="SM00448">
    <property type="entry name" value="REC"/>
    <property type="match status" value="1"/>
</dbReference>
<evidence type="ECO:0000256" key="3">
    <source>
        <dbReference type="ARBA" id="ARBA00023125"/>
    </source>
</evidence>
<dbReference type="SUPFAM" id="SSF52540">
    <property type="entry name" value="P-loop containing nucleoside triphosphate hydrolases"/>
    <property type="match status" value="1"/>
</dbReference>
<evidence type="ECO:0000259" key="6">
    <source>
        <dbReference type="PROSITE" id="PS50110"/>
    </source>
</evidence>
<dbReference type="PROSITE" id="PS50045">
    <property type="entry name" value="SIGMA54_INTERACT_4"/>
    <property type="match status" value="1"/>
</dbReference>
<keyword evidence="1" id="KW-0547">Nucleotide-binding</keyword>
<protein>
    <submittedName>
        <fullName evidence="7">Sigma-54 dependent transcriptional regulator</fullName>
    </submittedName>
</protein>
<dbReference type="Gene3D" id="3.40.50.2300">
    <property type="match status" value="1"/>
</dbReference>
<dbReference type="InterPro" id="IPR027417">
    <property type="entry name" value="P-loop_NTPase"/>
</dbReference>
<evidence type="ECO:0000313" key="8">
    <source>
        <dbReference type="Proteomes" id="UP001163739"/>
    </source>
</evidence>
<keyword evidence="4" id="KW-0597">Phosphoprotein</keyword>
<dbReference type="InterPro" id="IPR002078">
    <property type="entry name" value="Sigma_54_int"/>
</dbReference>
<dbReference type="Pfam" id="PF00072">
    <property type="entry name" value="Response_reg"/>
    <property type="match status" value="1"/>
</dbReference>
<keyword evidence="3" id="KW-0238">DNA-binding</keyword>
<sequence>MKHILVVEDEEIIRTALHKLLVHNGYGVEQAESVQDAIDNYQFDEFDLIISDLRLPGRPGTDLIDLAVGKPVLIMTSYASLRSAVDSMKMGAIDYIAKPFDHDEMLIAVEQILEKQSHNPIASDGEAEEEPELADISQISDIIYGRCLPMKKVFNLIAKVAPTDATVLIQGESGTGKELAARALHTFSKRDSKPLICVNCAAIPETLIESELFGHEKGAFTGAVSARNGLVEAADGGTLFLDEIGELPIEAQARLLRVLQEGEIRRVGSTQALKVNIRLIAATHRNLRALSKTGEFREDLYYRLNVMQLKLPPLRDRQGDILDLAKLLLQNLSDKLGRTGMALSPDAMKAIQEHDWPGNVREMENAIERAIILCEDGMITADLLDIETDIDEFSIPKGLFSPSAAKPKPVRDKPKDLSLEDYFQHFVLEHQEKMSETELAQKLGISRKSLWERRQRLGIPRKKGC</sequence>
<evidence type="ECO:0000313" key="7">
    <source>
        <dbReference type="EMBL" id="UZE95874.1"/>
    </source>
</evidence>
<proteinExistence type="predicted"/>
<feature type="domain" description="Response regulatory" evidence="6">
    <location>
        <begin position="3"/>
        <end position="113"/>
    </location>
</feature>
<dbReference type="PROSITE" id="PS00676">
    <property type="entry name" value="SIGMA54_INTERACT_2"/>
    <property type="match status" value="1"/>
</dbReference>
<dbReference type="Proteomes" id="UP001163739">
    <property type="component" value="Chromosome"/>
</dbReference>
<dbReference type="InterPro" id="IPR011006">
    <property type="entry name" value="CheY-like_superfamily"/>
</dbReference>
<dbReference type="PROSITE" id="PS50110">
    <property type="entry name" value="RESPONSE_REGULATORY"/>
    <property type="match status" value="1"/>
</dbReference>
<dbReference type="SUPFAM" id="SSF52172">
    <property type="entry name" value="CheY-like"/>
    <property type="match status" value="1"/>
</dbReference>
<accession>A0ABY6N1D7</accession>
<evidence type="ECO:0000256" key="1">
    <source>
        <dbReference type="ARBA" id="ARBA00022741"/>
    </source>
</evidence>
<dbReference type="InterPro" id="IPR001789">
    <property type="entry name" value="Sig_transdc_resp-reg_receiver"/>
</dbReference>